<comment type="cofactor">
    <cofactor evidence="1">
        <name>Zn(2+)</name>
        <dbReference type="ChEBI" id="CHEBI:29105"/>
    </cofactor>
</comment>
<evidence type="ECO:0008006" key="8">
    <source>
        <dbReference type="Google" id="ProtNLM"/>
    </source>
</evidence>
<organism evidence="6 7">
    <name type="scientific">Levilinea saccharolytica</name>
    <dbReference type="NCBI Taxonomy" id="229921"/>
    <lineage>
        <taxon>Bacteria</taxon>
        <taxon>Bacillati</taxon>
        <taxon>Chloroflexota</taxon>
        <taxon>Anaerolineae</taxon>
        <taxon>Anaerolineales</taxon>
        <taxon>Anaerolineaceae</taxon>
        <taxon>Levilinea</taxon>
    </lineage>
</organism>
<evidence type="ECO:0000256" key="3">
    <source>
        <dbReference type="ARBA" id="ARBA00022801"/>
    </source>
</evidence>
<evidence type="ECO:0000256" key="2">
    <source>
        <dbReference type="ARBA" id="ARBA00022723"/>
    </source>
</evidence>
<dbReference type="PANTHER" id="PTHR35005:SF1">
    <property type="entry name" value="2-AMINO-5-FORMYLAMINO-6-RIBOSYLAMINOPYRIMIDIN-4(3H)-ONE 5'-MONOPHOSPHATE DEFORMYLASE"/>
    <property type="match status" value="1"/>
</dbReference>
<name>A0A0P6XYF9_9CHLR</name>
<comment type="similarity">
    <text evidence="5">Belongs to the creatininase superfamily.</text>
</comment>
<protein>
    <recommendedName>
        <fullName evidence="8">Creatininase</fullName>
    </recommendedName>
</protein>
<dbReference type="STRING" id="229921.ADN01_07100"/>
<evidence type="ECO:0000256" key="1">
    <source>
        <dbReference type="ARBA" id="ARBA00001947"/>
    </source>
</evidence>
<keyword evidence="2" id="KW-0479">Metal-binding</keyword>
<dbReference type="GO" id="GO:0016811">
    <property type="term" value="F:hydrolase activity, acting on carbon-nitrogen (but not peptide) bonds, in linear amides"/>
    <property type="evidence" value="ECO:0007669"/>
    <property type="project" value="TreeGrafter"/>
</dbReference>
<dbReference type="InterPro" id="IPR024087">
    <property type="entry name" value="Creatininase-like_sf"/>
</dbReference>
<reference evidence="6 7" key="1">
    <citation type="submission" date="2015-07" db="EMBL/GenBank/DDBJ databases">
        <title>Genome sequence of Levilinea saccharolytica DSM 16555.</title>
        <authorList>
            <person name="Hemp J."/>
            <person name="Ward L.M."/>
            <person name="Pace L.A."/>
            <person name="Fischer W.W."/>
        </authorList>
    </citation>
    <scope>NUCLEOTIDE SEQUENCE [LARGE SCALE GENOMIC DNA]</scope>
    <source>
        <strain evidence="6 7">KIBI-1</strain>
    </source>
</reference>
<dbReference type="Pfam" id="PF02633">
    <property type="entry name" value="Creatininase"/>
    <property type="match status" value="1"/>
</dbReference>
<dbReference type="GO" id="GO:0046872">
    <property type="term" value="F:metal ion binding"/>
    <property type="evidence" value="ECO:0007669"/>
    <property type="project" value="UniProtKB-KW"/>
</dbReference>
<proteinExistence type="inferred from homology"/>
<dbReference type="AlphaFoldDB" id="A0A0P6XYF9"/>
<keyword evidence="7" id="KW-1185">Reference proteome</keyword>
<gene>
    <name evidence="6" type="ORF">ADN01_07100</name>
</gene>
<evidence type="ECO:0000313" key="7">
    <source>
        <dbReference type="Proteomes" id="UP000050501"/>
    </source>
</evidence>
<keyword evidence="3" id="KW-0378">Hydrolase</keyword>
<dbReference type="GO" id="GO:0009231">
    <property type="term" value="P:riboflavin biosynthetic process"/>
    <property type="evidence" value="ECO:0007669"/>
    <property type="project" value="TreeGrafter"/>
</dbReference>
<dbReference type="RefSeq" id="WP_062418720.1">
    <property type="nucleotide sequence ID" value="NZ_DF967974.1"/>
</dbReference>
<sequence>MRYEELNWMDVEKYLENDDRLILVLGSTEQHGYLSLATDVKIPMAVADVVSQRTGVLVAPPLNYGITPYFVTYPGTISVRTSTYIAMVEDIVRCVYQQGFRRVLVLNGHGGNMPGQYVMWEVMNDCPGLKVSWYSWWTSNSVSAVAMKYGLEPEHANWLEAFPFTKVTDLPQGEKTPVHAKGLMSAAESREAYGDGAFGGKYEADPAVMDEMFAAVVQDVMYLLEF</sequence>
<accession>A0A0P6XYF9</accession>
<dbReference type="Proteomes" id="UP000050501">
    <property type="component" value="Unassembled WGS sequence"/>
</dbReference>
<evidence type="ECO:0000256" key="5">
    <source>
        <dbReference type="ARBA" id="ARBA00024029"/>
    </source>
</evidence>
<keyword evidence="4" id="KW-0862">Zinc</keyword>
<dbReference type="InterPro" id="IPR003785">
    <property type="entry name" value="Creatininase/forma_Hydrolase"/>
</dbReference>
<dbReference type="Gene3D" id="3.40.50.10310">
    <property type="entry name" value="Creatininase"/>
    <property type="match status" value="1"/>
</dbReference>
<evidence type="ECO:0000313" key="6">
    <source>
        <dbReference type="EMBL" id="KPL84840.1"/>
    </source>
</evidence>
<dbReference type="PANTHER" id="PTHR35005">
    <property type="entry name" value="3-DEHYDRO-SCYLLO-INOSOSE HYDROLASE"/>
    <property type="match status" value="1"/>
</dbReference>
<comment type="caution">
    <text evidence="6">The sequence shown here is derived from an EMBL/GenBank/DDBJ whole genome shotgun (WGS) entry which is preliminary data.</text>
</comment>
<evidence type="ECO:0000256" key="4">
    <source>
        <dbReference type="ARBA" id="ARBA00022833"/>
    </source>
</evidence>
<dbReference type="SUPFAM" id="SSF102215">
    <property type="entry name" value="Creatininase"/>
    <property type="match status" value="1"/>
</dbReference>
<dbReference type="EMBL" id="LGCM01000028">
    <property type="protein sequence ID" value="KPL84840.1"/>
    <property type="molecule type" value="Genomic_DNA"/>
</dbReference>
<dbReference type="OrthoDB" id="9801445at2"/>